<dbReference type="InterPro" id="IPR000719">
    <property type="entry name" value="Prot_kinase_dom"/>
</dbReference>
<keyword evidence="8" id="KW-1133">Transmembrane helix</keyword>
<protein>
    <recommendedName>
        <fullName evidence="9">Protein kinase domain-containing protein</fullName>
    </recommendedName>
</protein>
<accession>A0A5J4KUL6</accession>
<comment type="caution">
    <text evidence="10">The sequence shown here is derived from an EMBL/GenBank/DDBJ whole genome shotgun (WGS) entry which is preliminary data.</text>
</comment>
<keyword evidence="8" id="KW-0812">Transmembrane</keyword>
<dbReference type="SMART" id="SM00220">
    <property type="entry name" value="S_TKc"/>
    <property type="match status" value="1"/>
</dbReference>
<evidence type="ECO:0000313" key="10">
    <source>
        <dbReference type="EMBL" id="GER90902.1"/>
    </source>
</evidence>
<dbReference type="RefSeq" id="WP_151758610.1">
    <property type="nucleotide sequence ID" value="NZ_BKZW01000003.1"/>
</dbReference>
<dbReference type="InterPro" id="IPR030616">
    <property type="entry name" value="Aur-like"/>
</dbReference>
<dbReference type="GO" id="GO:0004674">
    <property type="term" value="F:protein serine/threonine kinase activity"/>
    <property type="evidence" value="ECO:0007669"/>
    <property type="project" value="UniProtKB-KW"/>
</dbReference>
<dbReference type="PROSITE" id="PS50011">
    <property type="entry name" value="PROTEIN_KINASE_DOM"/>
    <property type="match status" value="1"/>
</dbReference>
<dbReference type="GO" id="GO:0005524">
    <property type="term" value="F:ATP binding"/>
    <property type="evidence" value="ECO:0007669"/>
    <property type="project" value="UniProtKB-UniRule"/>
</dbReference>
<keyword evidence="5 6" id="KW-0067">ATP-binding</keyword>
<keyword evidence="3 6" id="KW-0547">Nucleotide-binding</keyword>
<dbReference type="EMBL" id="BKZW01000003">
    <property type="protein sequence ID" value="GER90902.1"/>
    <property type="molecule type" value="Genomic_DNA"/>
</dbReference>
<evidence type="ECO:0000313" key="11">
    <source>
        <dbReference type="Proteomes" id="UP000326912"/>
    </source>
</evidence>
<name>A0A5J4KUL6_9CHLR</name>
<proteinExistence type="predicted"/>
<dbReference type="PROSITE" id="PS00107">
    <property type="entry name" value="PROTEIN_KINASE_ATP"/>
    <property type="match status" value="1"/>
</dbReference>
<evidence type="ECO:0000259" key="9">
    <source>
        <dbReference type="PROSITE" id="PS50011"/>
    </source>
</evidence>
<organism evidence="10 11">
    <name type="scientific">Dictyobacter vulcani</name>
    <dbReference type="NCBI Taxonomy" id="2607529"/>
    <lineage>
        <taxon>Bacteria</taxon>
        <taxon>Bacillati</taxon>
        <taxon>Chloroflexota</taxon>
        <taxon>Ktedonobacteria</taxon>
        <taxon>Ktedonobacterales</taxon>
        <taxon>Dictyobacteraceae</taxon>
        <taxon>Dictyobacter</taxon>
    </lineage>
</organism>
<dbReference type="PROSITE" id="PS00108">
    <property type="entry name" value="PROTEIN_KINASE_ST"/>
    <property type="match status" value="1"/>
</dbReference>
<dbReference type="CDD" id="cd14014">
    <property type="entry name" value="STKc_PknB_like"/>
    <property type="match status" value="1"/>
</dbReference>
<dbReference type="SUPFAM" id="SSF56112">
    <property type="entry name" value="Protein kinase-like (PK-like)"/>
    <property type="match status" value="1"/>
</dbReference>
<evidence type="ECO:0000256" key="4">
    <source>
        <dbReference type="ARBA" id="ARBA00022777"/>
    </source>
</evidence>
<reference evidence="10 11" key="1">
    <citation type="submission" date="2019-10" db="EMBL/GenBank/DDBJ databases">
        <title>Dictyobacter vulcani sp. nov., within the class Ktedonobacteria, isolated from soil of volcanic Mt. Zao.</title>
        <authorList>
            <person name="Zheng Y."/>
            <person name="Wang C.M."/>
            <person name="Sakai Y."/>
            <person name="Abe K."/>
            <person name="Yokota A."/>
            <person name="Yabe S."/>
        </authorList>
    </citation>
    <scope>NUCLEOTIDE SEQUENCE [LARGE SCALE GENOMIC DNA]</scope>
    <source>
        <strain evidence="10 11">W12</strain>
    </source>
</reference>
<dbReference type="Gene3D" id="3.30.200.20">
    <property type="entry name" value="Phosphorylase Kinase, domain 1"/>
    <property type="match status" value="1"/>
</dbReference>
<keyword evidence="8" id="KW-0472">Membrane</keyword>
<keyword evidence="11" id="KW-1185">Reference proteome</keyword>
<feature type="transmembrane region" description="Helical" evidence="8">
    <location>
        <begin position="360"/>
        <end position="379"/>
    </location>
</feature>
<dbReference type="Gene3D" id="1.10.510.10">
    <property type="entry name" value="Transferase(Phosphotransferase) domain 1"/>
    <property type="match status" value="1"/>
</dbReference>
<evidence type="ECO:0000256" key="3">
    <source>
        <dbReference type="ARBA" id="ARBA00022741"/>
    </source>
</evidence>
<evidence type="ECO:0000256" key="1">
    <source>
        <dbReference type="ARBA" id="ARBA00022527"/>
    </source>
</evidence>
<feature type="binding site" evidence="6">
    <location>
        <position position="40"/>
    </location>
    <ligand>
        <name>ATP</name>
        <dbReference type="ChEBI" id="CHEBI:30616"/>
    </ligand>
</feature>
<evidence type="ECO:0000256" key="8">
    <source>
        <dbReference type="SAM" id="Phobius"/>
    </source>
</evidence>
<dbReference type="Pfam" id="PF00069">
    <property type="entry name" value="Pkinase"/>
    <property type="match status" value="1"/>
</dbReference>
<evidence type="ECO:0000256" key="5">
    <source>
        <dbReference type="ARBA" id="ARBA00022840"/>
    </source>
</evidence>
<evidence type="ECO:0000256" key="2">
    <source>
        <dbReference type="ARBA" id="ARBA00022679"/>
    </source>
</evidence>
<gene>
    <name evidence="10" type="ORF">KDW_50640</name>
</gene>
<keyword evidence="2" id="KW-0808">Transferase</keyword>
<dbReference type="InterPro" id="IPR011009">
    <property type="entry name" value="Kinase-like_dom_sf"/>
</dbReference>
<keyword evidence="1" id="KW-0723">Serine/threonine-protein kinase</keyword>
<dbReference type="InterPro" id="IPR008271">
    <property type="entry name" value="Ser/Thr_kinase_AS"/>
</dbReference>
<feature type="domain" description="Protein kinase" evidence="9">
    <location>
        <begin position="11"/>
        <end position="284"/>
    </location>
</feature>
<feature type="region of interest" description="Disordered" evidence="7">
    <location>
        <begin position="321"/>
        <end position="344"/>
    </location>
</feature>
<sequence length="568" mass="61697">MSLDGMYLGRYHLLHVLGSGGMGEVYLADDTRIKRHVAVKVVRNDAPMLHVAEAIQRSTQLFEREMHAIASLDHPAILPLFDYGEQEVNGTTITYMVMPYRSEGSLYQWMQTRNDGQLLPLADVARFIEQAASALQHAHNQGIVHQDVKPDNFLLRIRPEQPAQPDLLLADFGVARSLSGTSHSTQTIRGTLMYMAPEQWDGHPVLASDQYALAIMAYELLVGYPPFDGRPGTIMYKHLSQHPDPPSSRNPALPTSVDTVLLKALAKRPEERFNSVTDFARAFRQALQTVPGGVQMSSALPGLSVPQSGALRHVTPLDHSAPTIAAPPGQRARPTRPQIAPLPPRRAPLAHDFFARKTTLLTLLILVFLLGGVGWVYAFTLSHPSNGLDVFAHVDTSATRTAVAKSLHSMRATQTAVAQQAATATARAQAHLQATSTALARQHVAATSTAVANAQLLQANQTSFTNLAGCSTMGADMATCPVTLTNRSDTDENWYATSDRPSYLGVIATRDGDDNQGTVGAQDTQKVDVEVSLLCFQSDFGDTTAKTAHFTIQAPHNAIPITVTWKCQ</sequence>
<dbReference type="InterPro" id="IPR017441">
    <property type="entry name" value="Protein_kinase_ATP_BS"/>
</dbReference>
<dbReference type="PANTHER" id="PTHR24350">
    <property type="entry name" value="SERINE/THREONINE-PROTEIN KINASE IAL-RELATED"/>
    <property type="match status" value="1"/>
</dbReference>
<dbReference type="AlphaFoldDB" id="A0A5J4KUL6"/>
<evidence type="ECO:0000256" key="6">
    <source>
        <dbReference type="PROSITE-ProRule" id="PRU10141"/>
    </source>
</evidence>
<evidence type="ECO:0000256" key="7">
    <source>
        <dbReference type="SAM" id="MobiDB-lite"/>
    </source>
</evidence>
<dbReference type="Proteomes" id="UP000326912">
    <property type="component" value="Unassembled WGS sequence"/>
</dbReference>
<keyword evidence="4" id="KW-0418">Kinase</keyword>